<evidence type="ECO:0000259" key="4">
    <source>
        <dbReference type="Pfam" id="PF25151"/>
    </source>
</evidence>
<dbReference type="InterPro" id="IPR019442">
    <property type="entry name" value="THADA/TRM732_DUF2428"/>
</dbReference>
<dbReference type="PANTHER" id="PTHR14387:SF0">
    <property type="entry name" value="DUF2428 DOMAIN-CONTAINING PROTEIN"/>
    <property type="match status" value="1"/>
</dbReference>
<dbReference type="InterPro" id="IPR056842">
    <property type="entry name" value="THADA-like_TPR_C"/>
</dbReference>
<feature type="domain" description="DUF2428" evidence="3">
    <location>
        <begin position="687"/>
        <end position="934"/>
    </location>
</feature>
<keyword evidence="2" id="KW-0819">tRNA processing</keyword>
<evidence type="ECO:0000259" key="3">
    <source>
        <dbReference type="Pfam" id="PF10350"/>
    </source>
</evidence>
<gene>
    <name evidence="5" type="ORF">CHILSU_LOCUS3167</name>
</gene>
<dbReference type="InterPro" id="IPR051954">
    <property type="entry name" value="tRNA_methyltransferase_THADA"/>
</dbReference>
<organism evidence="5 6">
    <name type="scientific">Chilo suppressalis</name>
    <name type="common">Asiatic rice borer moth</name>
    <dbReference type="NCBI Taxonomy" id="168631"/>
    <lineage>
        <taxon>Eukaryota</taxon>
        <taxon>Metazoa</taxon>
        <taxon>Ecdysozoa</taxon>
        <taxon>Arthropoda</taxon>
        <taxon>Hexapoda</taxon>
        <taxon>Insecta</taxon>
        <taxon>Pterygota</taxon>
        <taxon>Neoptera</taxon>
        <taxon>Endopterygota</taxon>
        <taxon>Lepidoptera</taxon>
        <taxon>Glossata</taxon>
        <taxon>Ditrysia</taxon>
        <taxon>Pyraloidea</taxon>
        <taxon>Crambidae</taxon>
        <taxon>Crambinae</taxon>
        <taxon>Chilo</taxon>
    </lineage>
</organism>
<reference evidence="5" key="1">
    <citation type="submission" date="2021-12" db="EMBL/GenBank/DDBJ databases">
        <authorList>
            <person name="King R."/>
        </authorList>
    </citation>
    <scope>NUCLEOTIDE SEQUENCE</scope>
</reference>
<dbReference type="Proteomes" id="UP001153292">
    <property type="component" value="Chromosome 16"/>
</dbReference>
<dbReference type="EMBL" id="OU963909">
    <property type="protein sequence ID" value="CAH0399986.1"/>
    <property type="molecule type" value="Genomic_DNA"/>
</dbReference>
<evidence type="ECO:0000313" key="6">
    <source>
        <dbReference type="Proteomes" id="UP001153292"/>
    </source>
</evidence>
<dbReference type="InterPro" id="IPR016024">
    <property type="entry name" value="ARM-type_fold"/>
</dbReference>
<proteinExistence type="inferred from homology"/>
<evidence type="ECO:0000313" key="5">
    <source>
        <dbReference type="EMBL" id="CAH0399986.1"/>
    </source>
</evidence>
<evidence type="ECO:0000256" key="1">
    <source>
        <dbReference type="ARBA" id="ARBA00010409"/>
    </source>
</evidence>
<evidence type="ECO:0000256" key="2">
    <source>
        <dbReference type="ARBA" id="ARBA00022694"/>
    </source>
</evidence>
<dbReference type="Pfam" id="PF25151">
    <property type="entry name" value="TPR_Trm732_C"/>
    <property type="match status" value="1"/>
</dbReference>
<keyword evidence="6" id="KW-1185">Reference proteome</keyword>
<evidence type="ECO:0008006" key="7">
    <source>
        <dbReference type="Google" id="ProtNLM"/>
    </source>
</evidence>
<dbReference type="SUPFAM" id="SSF48371">
    <property type="entry name" value="ARM repeat"/>
    <property type="match status" value="2"/>
</dbReference>
<feature type="domain" description="tRNA (32-2'-O)-methyltransferase regulator THADA-like C-terminal TPR repeats region" evidence="4">
    <location>
        <begin position="936"/>
        <end position="1086"/>
    </location>
</feature>
<sequence length="1436" mass="166212">MMEELVDLITRLNIPSNNLPVLVIQELLFKARRYTTFYESEDKLWIEILDILWRHLSVGLPKLDDQLLCATCFYTVLSFTNKQEFYLARILTLINFNITALGDCKVLTASERSLAISLMYGMFQSTFLLKDSTKDIPTVPNIIEVTVDLLITLAYEYSRYTFLAFKTIHAFNKVLGTLFQESVYCERNLKRLLHLVNNNWENPITGVRDLNRLIFQTLVGLLNGDLYERILNDINNFQWNKAKYLMLSEIIEQYKKSVVNFIIENNWVDGVIYSLYKPGLVSAGADMYFAILKNLTSQDDWCLLFLKGSVEILKGTSHKAIENFSNYWCLTTFKRFPQVMTTLIDELSTCERSDIYIYSNLCILKQGNKLGILNNKQQQKSYEDIENVILNGLDHWNTSVRTLAFDIISTSQRNSDLNECELVINYLQNNINSDCTVLRISMLNNFKYYINKINESFRIGSNDIIAIEIFYRKLQKLIIQSLKLQGNYQRKITTLKLCNIFLSSFNYTKNQRKGRKSNSTSIILLLEEKDCWVLFKEEFIIVLFSLLQDPADDIRESTIQLVLDHYSKKITPVFINNLIKDAQSDIQSKYFYQISCGQSILKLLANLFLKESYMETVFKNVDELFIYIYNELYTEYNKKRNIVKSIEAGKQLHSLLGVLLQILKVSKENSYELKSATEKLPELIQISEEIASQFTWEEETSTSSDFSKMNEMIQNMIIASGYNPLDEKDYTKISGLQQIVLNCLWFNVKASCDLASFLIQFLDDQHTDLCEKCLNILMHVLETSRHKGVIEGAGSALGRAIQYLSSLPDDTALSKIPLFLLKRKLKELISYASMASVTRRGAGLSIMVHRIVSSDMKKGKPLFHHFMEIILDACSNTKEVPNNPDENQRDLPKAIYIHFLTRIVIDSSLSSDMMYYSAELAEIAFQNLISPHWQIRNAALQLYGALIPKLIGQKKASGTDEETVATVACDEFQTHSSKLWKHMTICLQDISKHNDIIQAHSNIMPIVNVLANLARRYNFSLDAKETDCDKILLENLLSLLGSPIYTVRRLSAKCIYNIFDFDIIFKTIMLKEIKSENELHGNLILLTFCYKHYKSQKYQTRFANFVKKFSILMNGNHSYLCRKQYEELLDTYHFADFIQETLIESKQNPHAPGISCWTDSRLRKYIQICSWENVPDFLKTVSIERDFDKYCQFIIDKMQCDTISQNILTKMSNILLQCELLSNSTITWKLLYQISQKLEISANLYPETIFLCLEQKCFSYRLRYAIPYLASLANQLSNEHLDNLSDIIFTLCDPGKFDVDMRFIAALGNNEMGKSFTKIKRSTFKINAIKTAVVLLQDEDEDIRLKSTDFHKYLSNNEVSSQPYVCTYKLLNVEFLQAILDNPKKDIPILCQELETIMNSYSQTGVDDYNPFASESKNIYYETEIVRHYLEKLKTL</sequence>
<dbReference type="Pfam" id="PF10350">
    <property type="entry name" value="DUF2428"/>
    <property type="match status" value="1"/>
</dbReference>
<protein>
    <recommendedName>
        <fullName evidence="7">DUF2428 domain-containing protein</fullName>
    </recommendedName>
</protein>
<accession>A0ABN8B335</accession>
<comment type="similarity">
    <text evidence="1">Belongs to the THADA family.</text>
</comment>
<name>A0ABN8B335_CHISP</name>
<dbReference type="PANTHER" id="PTHR14387">
    <property type="entry name" value="THADA/DEATH RECEPTOR INTERACTING PROTEIN"/>
    <property type="match status" value="1"/>
</dbReference>